<reference evidence="18 19" key="1">
    <citation type="submission" date="2020-12" db="EMBL/GenBank/DDBJ databases">
        <title>Concerted genomic and epigenomic changes stabilize Arabidopsis allopolyploids.</title>
        <authorList>
            <person name="Chen Z."/>
        </authorList>
    </citation>
    <scope>NUCLEOTIDE SEQUENCE [LARGE SCALE GENOMIC DNA]</scope>
    <source>
        <strain evidence="18">Allo738</strain>
        <tissue evidence="18">Leaf</tissue>
    </source>
</reference>
<evidence type="ECO:0000256" key="3">
    <source>
        <dbReference type="ARBA" id="ARBA00007853"/>
    </source>
</evidence>
<gene>
    <name evidence="18" type="ORF">ISN45_Aa01g028360</name>
</gene>
<keyword evidence="9 15" id="KW-0238">DNA-binding</keyword>
<dbReference type="Pfam" id="PF02309">
    <property type="entry name" value="AUX_IAA"/>
    <property type="match status" value="1"/>
</dbReference>
<dbReference type="InterPro" id="IPR010525">
    <property type="entry name" value="ARF_dom"/>
</dbReference>
<evidence type="ECO:0000256" key="12">
    <source>
        <dbReference type="ARBA" id="ARBA00023180"/>
    </source>
</evidence>
<dbReference type="GO" id="GO:0008168">
    <property type="term" value="F:methyltransferase activity"/>
    <property type="evidence" value="ECO:0007669"/>
    <property type="project" value="UniProtKB-KW"/>
</dbReference>
<dbReference type="GO" id="GO:0005634">
    <property type="term" value="C:nucleus"/>
    <property type="evidence" value="ECO:0007669"/>
    <property type="project" value="UniProtKB-SubCell"/>
</dbReference>
<keyword evidence="4" id="KW-0489">Methyltransferase</keyword>
<dbReference type="GO" id="GO:0003677">
    <property type="term" value="F:DNA binding"/>
    <property type="evidence" value="ECO:0007669"/>
    <property type="project" value="UniProtKB-KW"/>
</dbReference>
<dbReference type="FunFam" id="2.40.330.10:FF:000001">
    <property type="entry name" value="Auxin response factor"/>
    <property type="match status" value="1"/>
</dbReference>
<evidence type="ECO:0000259" key="17">
    <source>
        <dbReference type="PROSITE" id="PS51745"/>
    </source>
</evidence>
<keyword evidence="7" id="KW-1133">Transmembrane helix</keyword>
<evidence type="ECO:0000313" key="18">
    <source>
        <dbReference type="EMBL" id="KAG7594058.1"/>
    </source>
</evidence>
<comment type="subunit">
    <text evidence="15">Homodimers and heterodimers.</text>
</comment>
<keyword evidence="14 15" id="KW-0927">Auxin signaling pathway</keyword>
<comment type="subcellular location">
    <subcellularLocation>
        <location evidence="2">Membrane</location>
    </subcellularLocation>
    <subcellularLocation>
        <location evidence="1 15">Nucleus</location>
    </subcellularLocation>
</comment>
<organism evidence="18 19">
    <name type="scientific">Arabidopsis thaliana x Arabidopsis arenosa</name>
    <dbReference type="NCBI Taxonomy" id="1240361"/>
    <lineage>
        <taxon>Eukaryota</taxon>
        <taxon>Viridiplantae</taxon>
        <taxon>Streptophyta</taxon>
        <taxon>Embryophyta</taxon>
        <taxon>Tracheophyta</taxon>
        <taxon>Spermatophyta</taxon>
        <taxon>Magnoliopsida</taxon>
        <taxon>eudicotyledons</taxon>
        <taxon>Gunneridae</taxon>
        <taxon>Pentapetalae</taxon>
        <taxon>rosids</taxon>
        <taxon>malvids</taxon>
        <taxon>Brassicales</taxon>
        <taxon>Brassicaceae</taxon>
        <taxon>Camelineae</taxon>
        <taxon>Arabidopsis</taxon>
    </lineage>
</organism>
<dbReference type="InterPro" id="IPR003340">
    <property type="entry name" value="B3_DNA-bd"/>
</dbReference>
<evidence type="ECO:0000256" key="13">
    <source>
        <dbReference type="ARBA" id="ARBA00023242"/>
    </source>
</evidence>
<feature type="domain" description="PB1" evidence="17">
    <location>
        <begin position="847"/>
        <end position="930"/>
    </location>
</feature>
<keyword evidence="13 15" id="KW-0539">Nucleus</keyword>
<evidence type="ECO:0000313" key="19">
    <source>
        <dbReference type="Proteomes" id="UP000694240"/>
    </source>
</evidence>
<keyword evidence="6" id="KW-0812">Transmembrane</keyword>
<dbReference type="GO" id="GO:0006355">
    <property type="term" value="P:regulation of DNA-templated transcription"/>
    <property type="evidence" value="ECO:0007669"/>
    <property type="project" value="InterPro"/>
</dbReference>
<keyword evidence="5" id="KW-0808">Transferase</keyword>
<dbReference type="InterPro" id="IPR053793">
    <property type="entry name" value="PB1-like"/>
</dbReference>
<protein>
    <recommendedName>
        <fullName evidence="15">Auxin response factor</fullName>
    </recommendedName>
</protein>
<dbReference type="GO" id="GO:0005768">
    <property type="term" value="C:endosome"/>
    <property type="evidence" value="ECO:0007669"/>
    <property type="project" value="TreeGrafter"/>
</dbReference>
<dbReference type="Pfam" id="PF03141">
    <property type="entry name" value="Methyltransf_29"/>
    <property type="match status" value="2"/>
</dbReference>
<evidence type="ECO:0000256" key="1">
    <source>
        <dbReference type="ARBA" id="ARBA00004123"/>
    </source>
</evidence>
<evidence type="ECO:0000256" key="7">
    <source>
        <dbReference type="ARBA" id="ARBA00022989"/>
    </source>
</evidence>
<dbReference type="PROSITE" id="PS50863">
    <property type="entry name" value="B3"/>
    <property type="match status" value="1"/>
</dbReference>
<dbReference type="GO" id="GO:0016020">
    <property type="term" value="C:membrane"/>
    <property type="evidence" value="ECO:0007669"/>
    <property type="project" value="UniProtKB-SubCell"/>
</dbReference>
<comment type="similarity">
    <text evidence="3 15">Belongs to the ARF family.</text>
</comment>
<dbReference type="EMBL" id="JAEFBK010000006">
    <property type="protein sequence ID" value="KAG7594058.1"/>
    <property type="molecule type" value="Genomic_DNA"/>
</dbReference>
<keyword evidence="12" id="KW-0325">Glycoprotein</keyword>
<keyword evidence="8 15" id="KW-0805">Transcription regulation</keyword>
<proteinExistence type="inferred from homology"/>
<dbReference type="InterPro" id="IPR004159">
    <property type="entry name" value="Put_SAM_MeTrfase"/>
</dbReference>
<evidence type="ECO:0000256" key="4">
    <source>
        <dbReference type="ARBA" id="ARBA00022603"/>
    </source>
</evidence>
<dbReference type="GO" id="GO:0005802">
    <property type="term" value="C:trans-Golgi network"/>
    <property type="evidence" value="ECO:0007669"/>
    <property type="project" value="TreeGrafter"/>
</dbReference>
<dbReference type="Proteomes" id="UP000694240">
    <property type="component" value="Chromosome 6"/>
</dbReference>
<dbReference type="FunFam" id="2.30.30.1040:FF:000001">
    <property type="entry name" value="Auxin response factor"/>
    <property type="match status" value="1"/>
</dbReference>
<accession>A0A8T2C1X5</accession>
<sequence>MFPRGADAYIDDIARLIPLTDGAIRTAIDTGCGVASFGAYLLKRDIVAMSFAPRDTHEAQVQFALERGVPAIIGIMGSRRLPYPARAFDLAHCSRCLIPWFQNDGLYLTEVDRVLRPGDAARSLCWKKVTEKGDLSIWQKPINHIECNKLKRVHKSPPLCSKSDLPDFAWYKDLESCVTPLPEANSPEEFAGGALEDWPDRAFAVPPRIIRGTIPNTNAEKFREDNEVWKERITYYKQIMPELSKGRFRNIMDMNAYLGGFAAAMMKYPSWVMNVVPVDTEKQTLGVIFERGFIGTYQDWCEGFSTYPRTYDLIHAGGLFSIYENRCDVTLLLLEMDRILRPEGTVVFRDTVEMLTKIQSITNGMRWKSRILDHEKGPFNPKKILLAVEASTREELNEIKLIYDLPSKLQCRVIAIQLNVEKNSDETYAEITLMPDTTQVETPTQNDNRYRPLVNSFTKVLTASDTSAHGGFSVPKKHAIECLPPLDMSEPLPAQELLTIDLQGNHWRFKHSYRGTPPRHLITTGWNAFKTSKKLVAGDVIVFLRGESGELRIGIRRAGHQQGNIPSSLISIDSMRHAVIASAMHAFDNQCMFMVVYKPRASQFIVSYDKFLDAVNNKFNVGSRFTMRFEGDDFSERRYSGTIIGAKDFSPHWIESEWRSLEVKWDEFASFPRPEKVSPWEIEHLAHSSNVLRSSLLKNKRSREVNEIGSTSSHILLPILTQGQEIGQPSMSYPMNVLHSYRDATEDAETPSRLLMSYPVPTMPKLNYNNDQMITPLEENITTNAGASCRLFGVSLATPSVIRDPSEQPDSNPTSEISKLSQEKKLGLGQTLTSTREIQSKQFSSTRSCTKVQMEGVIVGRAMDLSVLNGYDQLILELEKLFDLNGQLQTRNQWEIAFIDNEGDKMFVGDDPWPEFCNMVKKIIIYSKEKVKNSKSGNSLLN</sequence>
<dbReference type="PANTHER" id="PTHR10108">
    <property type="entry name" value="SAM-DEPENDENT METHYLTRANSFERASE"/>
    <property type="match status" value="1"/>
</dbReference>
<evidence type="ECO:0000256" key="11">
    <source>
        <dbReference type="ARBA" id="ARBA00023163"/>
    </source>
</evidence>
<evidence type="ECO:0000256" key="8">
    <source>
        <dbReference type="ARBA" id="ARBA00023015"/>
    </source>
</evidence>
<keyword evidence="10" id="KW-0472">Membrane</keyword>
<dbReference type="PROSITE" id="PS51745">
    <property type="entry name" value="PB1"/>
    <property type="match status" value="1"/>
</dbReference>
<dbReference type="Pfam" id="PF06507">
    <property type="entry name" value="ARF_AD"/>
    <property type="match status" value="1"/>
</dbReference>
<dbReference type="AlphaFoldDB" id="A0A8T2C1X5"/>
<dbReference type="PANTHER" id="PTHR10108:SF1058">
    <property type="entry name" value="METHYLTRANSFERASE PMT18-RELATED"/>
    <property type="match status" value="1"/>
</dbReference>
<keyword evidence="19" id="KW-1185">Reference proteome</keyword>
<evidence type="ECO:0000256" key="9">
    <source>
        <dbReference type="ARBA" id="ARBA00023125"/>
    </source>
</evidence>
<dbReference type="GO" id="GO:0032259">
    <property type="term" value="P:methylation"/>
    <property type="evidence" value="ECO:0007669"/>
    <property type="project" value="UniProtKB-KW"/>
</dbReference>
<keyword evidence="11 15" id="KW-0804">Transcription</keyword>
<dbReference type="Pfam" id="PF02362">
    <property type="entry name" value="B3"/>
    <property type="match status" value="1"/>
</dbReference>
<evidence type="ECO:0000256" key="14">
    <source>
        <dbReference type="ARBA" id="ARBA00023294"/>
    </source>
</evidence>
<evidence type="ECO:0000256" key="6">
    <source>
        <dbReference type="ARBA" id="ARBA00022692"/>
    </source>
</evidence>
<dbReference type="GO" id="GO:0009734">
    <property type="term" value="P:auxin-activated signaling pathway"/>
    <property type="evidence" value="ECO:0007669"/>
    <property type="project" value="UniProtKB-KW"/>
</dbReference>
<dbReference type="CDD" id="cd10017">
    <property type="entry name" value="B3_DNA"/>
    <property type="match status" value="1"/>
</dbReference>
<evidence type="ECO:0000256" key="2">
    <source>
        <dbReference type="ARBA" id="ARBA00004370"/>
    </source>
</evidence>
<name>A0A8T2C1X5_9BRAS</name>
<comment type="caution">
    <text evidence="18">The sequence shown here is derived from an EMBL/GenBank/DDBJ whole genome shotgun (WGS) entry which is preliminary data.</text>
</comment>
<feature type="domain" description="TF-B3" evidence="16">
    <location>
        <begin position="457"/>
        <end position="559"/>
    </location>
</feature>
<evidence type="ECO:0000256" key="15">
    <source>
        <dbReference type="RuleBase" id="RU004561"/>
    </source>
</evidence>
<dbReference type="SMART" id="SM01019">
    <property type="entry name" value="B3"/>
    <property type="match status" value="1"/>
</dbReference>
<evidence type="ECO:0000259" key="16">
    <source>
        <dbReference type="PROSITE" id="PS50863"/>
    </source>
</evidence>
<dbReference type="InterPro" id="IPR033389">
    <property type="entry name" value="AUX/IAA_dom"/>
</dbReference>
<evidence type="ECO:0000256" key="10">
    <source>
        <dbReference type="ARBA" id="ARBA00023136"/>
    </source>
</evidence>
<comment type="function">
    <text evidence="15">Auxin response factors (ARFs) are transcriptional factors that bind specifically to the DNA sequence 5'-TGTCTC-3' found in the auxin-responsive promoter elements (AuxREs).</text>
</comment>
<evidence type="ECO:0000256" key="5">
    <source>
        <dbReference type="ARBA" id="ARBA00022679"/>
    </source>
</evidence>